<dbReference type="PROSITE" id="PS51471">
    <property type="entry name" value="FE2OG_OXY"/>
    <property type="match status" value="1"/>
</dbReference>
<dbReference type="GO" id="GO:0035516">
    <property type="term" value="F:broad specificity oxidative DNA demethylase activity"/>
    <property type="evidence" value="ECO:0007669"/>
    <property type="project" value="TreeGrafter"/>
</dbReference>
<dbReference type="Gene3D" id="2.60.120.590">
    <property type="entry name" value="Alpha-ketoglutarate-dependent dioxygenase AlkB-like"/>
    <property type="match status" value="1"/>
</dbReference>
<evidence type="ECO:0000313" key="9">
    <source>
        <dbReference type="Proteomes" id="UP000274131"/>
    </source>
</evidence>
<dbReference type="GO" id="GO:0035515">
    <property type="term" value="F:oxidative RNA demethylase activity"/>
    <property type="evidence" value="ECO:0007669"/>
    <property type="project" value="TreeGrafter"/>
</dbReference>
<dbReference type="EMBL" id="UXUI01007144">
    <property type="protein sequence ID" value="VDD85724.1"/>
    <property type="molecule type" value="Genomic_DNA"/>
</dbReference>
<dbReference type="InterPro" id="IPR027450">
    <property type="entry name" value="AlkB-like"/>
</dbReference>
<evidence type="ECO:0000256" key="3">
    <source>
        <dbReference type="ARBA" id="ARBA00023002"/>
    </source>
</evidence>
<proteinExistence type="predicted"/>
<evidence type="ECO:0000313" key="8">
    <source>
        <dbReference type="EMBL" id="VDD85724.1"/>
    </source>
</evidence>
<dbReference type="PANTHER" id="PTHR16557">
    <property type="entry name" value="ALKYLATED DNA REPAIR PROTEIN ALKB-RELATED"/>
    <property type="match status" value="1"/>
</dbReference>
<dbReference type="InterPro" id="IPR005123">
    <property type="entry name" value="Oxoglu/Fe-dep_dioxygenase_dom"/>
</dbReference>
<dbReference type="Proteomes" id="UP000274131">
    <property type="component" value="Unassembled WGS sequence"/>
</dbReference>
<keyword evidence="9" id="KW-1185">Reference proteome</keyword>
<protein>
    <submittedName>
        <fullName evidence="10">Fe2OG dioxygenase domain-containing protein</fullName>
    </submittedName>
</protein>
<dbReference type="OrthoDB" id="6614653at2759"/>
<evidence type="ECO:0000256" key="1">
    <source>
        <dbReference type="ARBA" id="ARBA00022723"/>
    </source>
</evidence>
<dbReference type="GO" id="GO:0005737">
    <property type="term" value="C:cytoplasm"/>
    <property type="evidence" value="ECO:0007669"/>
    <property type="project" value="TreeGrafter"/>
</dbReference>
<evidence type="ECO:0000259" key="7">
    <source>
        <dbReference type="PROSITE" id="PS51471"/>
    </source>
</evidence>
<keyword evidence="2" id="KW-0223">Dioxygenase</keyword>
<dbReference type="Pfam" id="PF13532">
    <property type="entry name" value="2OG-FeII_Oxy_2"/>
    <property type="match status" value="1"/>
</dbReference>
<sequence length="310" mass="35120">MKPLLANAQRAQTSSISRSSNSYSDEALESGNSEFKTIYKRYKKRNPPASLSDVLYPRIGGDAFCNIPVSFEGHSSSSWIKQLGLRSVDQWKCLSLENHEGLYILTDIIEEDRHLEWFKRCLYAYPEGSGKTNVHLHFPDAHEIFNNYRDRLRWTTLGIHYDWDTKLYAEKGDPLPVELVSFGSLISEVLGLGPFHPDAAIINFFPLKGTLGPHIDRSERDLKNPLISLSLGQSAVYLTGGTDLNSPVVPLYLQSGDVLIMHGDQRLVYHAVPSIRITKKFEPSNQISREVLEYANNHRISLTLRQVDSF</sequence>
<organism evidence="10">
    <name type="scientific">Enterobius vermicularis</name>
    <name type="common">Human pinworm</name>
    <dbReference type="NCBI Taxonomy" id="51028"/>
    <lineage>
        <taxon>Eukaryota</taxon>
        <taxon>Metazoa</taxon>
        <taxon>Ecdysozoa</taxon>
        <taxon>Nematoda</taxon>
        <taxon>Chromadorea</taxon>
        <taxon>Rhabditida</taxon>
        <taxon>Spirurina</taxon>
        <taxon>Oxyuridomorpha</taxon>
        <taxon>Oxyuroidea</taxon>
        <taxon>Oxyuridae</taxon>
        <taxon>Enterobius</taxon>
    </lineage>
</organism>
<dbReference type="GO" id="GO:0035513">
    <property type="term" value="P:oxidative RNA demethylation"/>
    <property type="evidence" value="ECO:0007669"/>
    <property type="project" value="TreeGrafter"/>
</dbReference>
<evidence type="ECO:0000313" key="10">
    <source>
        <dbReference type="WBParaSite" id="EVEC_0000115901-mRNA-1"/>
    </source>
</evidence>
<dbReference type="WBParaSite" id="EVEC_0000115901-mRNA-1">
    <property type="protein sequence ID" value="EVEC_0000115901-mRNA-1"/>
    <property type="gene ID" value="EVEC_0000115901"/>
</dbReference>
<feature type="binding site" evidence="5">
    <location>
        <position position="216"/>
    </location>
    <ligand>
        <name>Fe cation</name>
        <dbReference type="ChEBI" id="CHEBI:24875"/>
        <note>catalytic</note>
    </ligand>
</feature>
<feature type="binding site" evidence="5">
    <location>
        <position position="270"/>
    </location>
    <ligand>
        <name>Fe cation</name>
        <dbReference type="ChEBI" id="CHEBI:24875"/>
        <note>catalytic</note>
    </ligand>
</feature>
<feature type="region of interest" description="Disordered" evidence="6">
    <location>
        <begin position="1"/>
        <end position="27"/>
    </location>
</feature>
<accession>A0A0N4UUS5</accession>
<reference evidence="10" key="1">
    <citation type="submission" date="2017-02" db="UniProtKB">
        <authorList>
            <consortium name="WormBaseParasite"/>
        </authorList>
    </citation>
    <scope>IDENTIFICATION</scope>
</reference>
<feature type="compositionally biased region" description="Low complexity" evidence="6">
    <location>
        <begin position="14"/>
        <end position="24"/>
    </location>
</feature>
<feature type="binding site" evidence="5">
    <location>
        <position position="214"/>
    </location>
    <ligand>
        <name>Fe cation</name>
        <dbReference type="ChEBI" id="CHEBI:24875"/>
        <note>catalytic</note>
    </ligand>
</feature>
<keyword evidence="3" id="KW-0560">Oxidoreductase</keyword>
<dbReference type="AlphaFoldDB" id="A0A0N4UUS5"/>
<dbReference type="STRING" id="51028.A0A0N4UUS5"/>
<feature type="domain" description="Fe2OG dioxygenase" evidence="7">
    <location>
        <begin position="196"/>
        <end position="308"/>
    </location>
</feature>
<gene>
    <name evidence="8" type="ORF">EVEC_LOCUS867</name>
</gene>
<dbReference type="PANTHER" id="PTHR16557:SF2">
    <property type="entry name" value="NUCLEIC ACID DIOXYGENASE ALKBH1"/>
    <property type="match status" value="1"/>
</dbReference>
<dbReference type="GO" id="GO:0005634">
    <property type="term" value="C:nucleus"/>
    <property type="evidence" value="ECO:0007669"/>
    <property type="project" value="TreeGrafter"/>
</dbReference>
<name>A0A0N4UUS5_ENTVE</name>
<dbReference type="InterPro" id="IPR004574">
    <property type="entry name" value="Alkb"/>
</dbReference>
<evidence type="ECO:0000256" key="4">
    <source>
        <dbReference type="ARBA" id="ARBA00023004"/>
    </source>
</evidence>
<dbReference type="InterPro" id="IPR037151">
    <property type="entry name" value="AlkB-like_sf"/>
</dbReference>
<comment type="cofactor">
    <cofactor evidence="5">
        <name>Fe(2+)</name>
        <dbReference type="ChEBI" id="CHEBI:29033"/>
    </cofactor>
    <text evidence="5">Binds 1 Fe(2+) ion per subunit.</text>
</comment>
<evidence type="ECO:0000256" key="5">
    <source>
        <dbReference type="PIRSR" id="PIRSR604574-2"/>
    </source>
</evidence>
<dbReference type="SUPFAM" id="SSF51197">
    <property type="entry name" value="Clavaminate synthase-like"/>
    <property type="match status" value="1"/>
</dbReference>
<keyword evidence="1 5" id="KW-0479">Metal-binding</keyword>
<reference evidence="8 9" key="2">
    <citation type="submission" date="2018-10" db="EMBL/GenBank/DDBJ databases">
        <authorList>
            <consortium name="Pathogen Informatics"/>
        </authorList>
    </citation>
    <scope>NUCLEOTIDE SEQUENCE [LARGE SCALE GENOMIC DNA]</scope>
</reference>
<dbReference type="GO" id="GO:0008198">
    <property type="term" value="F:ferrous iron binding"/>
    <property type="evidence" value="ECO:0007669"/>
    <property type="project" value="TreeGrafter"/>
</dbReference>
<keyword evidence="4 5" id="KW-0408">Iron</keyword>
<evidence type="ECO:0000256" key="6">
    <source>
        <dbReference type="SAM" id="MobiDB-lite"/>
    </source>
</evidence>
<evidence type="ECO:0000256" key="2">
    <source>
        <dbReference type="ARBA" id="ARBA00022964"/>
    </source>
</evidence>